<dbReference type="EMBL" id="JANEYG010000002">
    <property type="protein sequence ID" value="KAJ8925013.1"/>
    <property type="molecule type" value="Genomic_DNA"/>
</dbReference>
<comment type="caution">
    <text evidence="2">The sequence shown here is derived from an EMBL/GenBank/DDBJ whole genome shotgun (WGS) entry which is preliminary data.</text>
</comment>
<name>A0AAV8WEM0_9CUCU</name>
<sequence>MTRLGLALTAATLVVGVLASTVEAYTDKQLELFLQEMVPEEEKAAFMRYAIIRGYEVTEGVHTGLYVPEVSVTASPKLLKALYKYFLKQHSMPSITTHPYPMDVICFPSGCIEINDPGVHPFN</sequence>
<protein>
    <submittedName>
        <fullName evidence="2">Uncharacterized protein</fullName>
    </submittedName>
</protein>
<evidence type="ECO:0000313" key="2">
    <source>
        <dbReference type="EMBL" id="KAJ8925013.1"/>
    </source>
</evidence>
<feature type="signal peptide" evidence="1">
    <location>
        <begin position="1"/>
        <end position="19"/>
    </location>
</feature>
<keyword evidence="3" id="KW-1185">Reference proteome</keyword>
<gene>
    <name evidence="2" type="ORF">NQ315_001179</name>
</gene>
<reference evidence="2 3" key="1">
    <citation type="journal article" date="2023" name="Insect Mol. Biol.">
        <title>Genome sequencing provides insights into the evolution of gene families encoding plant cell wall-degrading enzymes in longhorned beetles.</title>
        <authorList>
            <person name="Shin N.R."/>
            <person name="Okamura Y."/>
            <person name="Kirsch R."/>
            <person name="Pauchet Y."/>
        </authorList>
    </citation>
    <scope>NUCLEOTIDE SEQUENCE [LARGE SCALE GENOMIC DNA]</scope>
    <source>
        <strain evidence="2">EAD_L_NR</strain>
    </source>
</reference>
<dbReference type="AlphaFoldDB" id="A0AAV8WEM0"/>
<feature type="chain" id="PRO_5044001202" evidence="1">
    <location>
        <begin position="20"/>
        <end position="123"/>
    </location>
</feature>
<organism evidence="2 3">
    <name type="scientific">Exocentrus adspersus</name>
    <dbReference type="NCBI Taxonomy" id="1586481"/>
    <lineage>
        <taxon>Eukaryota</taxon>
        <taxon>Metazoa</taxon>
        <taxon>Ecdysozoa</taxon>
        <taxon>Arthropoda</taxon>
        <taxon>Hexapoda</taxon>
        <taxon>Insecta</taxon>
        <taxon>Pterygota</taxon>
        <taxon>Neoptera</taxon>
        <taxon>Endopterygota</taxon>
        <taxon>Coleoptera</taxon>
        <taxon>Polyphaga</taxon>
        <taxon>Cucujiformia</taxon>
        <taxon>Chrysomeloidea</taxon>
        <taxon>Cerambycidae</taxon>
        <taxon>Lamiinae</taxon>
        <taxon>Acanthocinini</taxon>
        <taxon>Exocentrus</taxon>
    </lineage>
</organism>
<keyword evidence="1" id="KW-0732">Signal</keyword>
<accession>A0AAV8WEM0</accession>
<proteinExistence type="predicted"/>
<evidence type="ECO:0000313" key="3">
    <source>
        <dbReference type="Proteomes" id="UP001159042"/>
    </source>
</evidence>
<evidence type="ECO:0000256" key="1">
    <source>
        <dbReference type="SAM" id="SignalP"/>
    </source>
</evidence>
<dbReference type="Proteomes" id="UP001159042">
    <property type="component" value="Unassembled WGS sequence"/>
</dbReference>